<dbReference type="InterPro" id="IPR036375">
    <property type="entry name" value="Hemopexin-like_dom_sf"/>
</dbReference>
<evidence type="ECO:0000256" key="2">
    <source>
        <dbReference type="SAM" id="MobiDB-lite"/>
    </source>
</evidence>
<proteinExistence type="predicted"/>
<evidence type="ECO:0000256" key="4">
    <source>
        <dbReference type="SAM" id="SignalP"/>
    </source>
</evidence>
<sequence length="673" mass="79458">MELNLLTSCFAFLLFSLCTSSCFSEKDGFEYLQQPSIRRGETLECGTNAQYTIHAAYLDLQNLTNVIFTVLSSGRSETYWTKFVKIKKGKWFRTFDGFPKRYIDWLNKYDVPSDIDPQTFIPTGIKDRQSLTQEEYEILDFIQGIQKREIEYVTINRRYRWNDWRPTENECDYNTAASNISSILFIRDYQNYYTLCKKRQANQIYAWGSIKNMRMHAPFDGSSYTSHFLSRKFSNNQMVEEVLLQPIFKNSLQSIFVLTFFNDKYGIPTFYNASFQHLFFTDHLGSTFNNVEIDEFSDNEWKLLVNKQQLFGCPIDESCLRFFVDEVTRINEIGYLFFMGRYVAISTSLDNQFQEPIFIDDYFQISEIEIPYYIDAVYHDPRQRWTFIFKDDIMWTLAYDSGKQSWSVIDDNTTVTDKFPRISHLDCTLYISRDGDSFVYVFNEDERAVLEYRVTFYPMQLTQAEDWNIKWIEDVNSKLPSRVDACFRENDTHIQIVRNNYFYTMKSAEFYKRQLLIPPVPFLWRFQCKYPTFTKRAFIYDYFTQWQPKPSKKSGQLRNFGRSPSKDSTTATAEIPLETSVMSSSIRTQKTLDTGEENGVKKATKNPFWLQYWMHAAIIGIAFLFFGLAASLAIFIATKKRKAIKLSKSLRERLSSPRGKKKLVKALMKRMKK</sequence>
<feature type="region of interest" description="Disordered" evidence="2">
    <location>
        <begin position="550"/>
        <end position="570"/>
    </location>
</feature>
<evidence type="ECO:0000256" key="1">
    <source>
        <dbReference type="PROSITE-ProRule" id="PRU01011"/>
    </source>
</evidence>
<dbReference type="PROSITE" id="PS51642">
    <property type="entry name" value="HEMOPEXIN_2"/>
    <property type="match status" value="1"/>
</dbReference>
<feature type="transmembrane region" description="Helical" evidence="3">
    <location>
        <begin position="612"/>
        <end position="638"/>
    </location>
</feature>
<reference evidence="5 6" key="1">
    <citation type="journal article" date="2018" name="Gigascience">
        <title>Genomes of trombidid mites reveal novel predicted allergens and laterally-transferred genes associated with secondary metabolism.</title>
        <authorList>
            <person name="Dong X."/>
            <person name="Chaisiri K."/>
            <person name="Xia D."/>
            <person name="Armstrong S.D."/>
            <person name="Fang Y."/>
            <person name="Donnelly M.J."/>
            <person name="Kadowaki T."/>
            <person name="McGarry J.W."/>
            <person name="Darby A.C."/>
            <person name="Makepeace B.L."/>
        </authorList>
    </citation>
    <scope>NUCLEOTIDE SEQUENCE [LARGE SCALE GENOMIC DNA]</scope>
    <source>
        <strain evidence="5">UoL-WK</strain>
    </source>
</reference>
<keyword evidence="3" id="KW-0812">Transmembrane</keyword>
<organism evidence="5 6">
    <name type="scientific">Dinothrombium tinctorium</name>
    <dbReference type="NCBI Taxonomy" id="1965070"/>
    <lineage>
        <taxon>Eukaryota</taxon>
        <taxon>Metazoa</taxon>
        <taxon>Ecdysozoa</taxon>
        <taxon>Arthropoda</taxon>
        <taxon>Chelicerata</taxon>
        <taxon>Arachnida</taxon>
        <taxon>Acari</taxon>
        <taxon>Acariformes</taxon>
        <taxon>Trombidiformes</taxon>
        <taxon>Prostigmata</taxon>
        <taxon>Anystina</taxon>
        <taxon>Parasitengona</taxon>
        <taxon>Trombidioidea</taxon>
        <taxon>Trombidiidae</taxon>
        <taxon>Dinothrombium</taxon>
    </lineage>
</organism>
<evidence type="ECO:0000313" key="6">
    <source>
        <dbReference type="Proteomes" id="UP000285301"/>
    </source>
</evidence>
<comment type="caution">
    <text evidence="5">The sequence shown here is derived from an EMBL/GenBank/DDBJ whole genome shotgun (WGS) entry which is preliminary data.</text>
</comment>
<keyword evidence="4" id="KW-0732">Signal</keyword>
<keyword evidence="6" id="KW-1185">Reference proteome</keyword>
<keyword evidence="3" id="KW-1133">Transmembrane helix</keyword>
<dbReference type="InterPro" id="IPR018487">
    <property type="entry name" value="Hemopexin-like_repeat"/>
</dbReference>
<evidence type="ECO:0000313" key="5">
    <source>
        <dbReference type="EMBL" id="RWS17816.1"/>
    </source>
</evidence>
<feature type="signal peptide" evidence="4">
    <location>
        <begin position="1"/>
        <end position="24"/>
    </location>
</feature>
<dbReference type="Proteomes" id="UP000285301">
    <property type="component" value="Unassembled WGS sequence"/>
</dbReference>
<dbReference type="EMBL" id="NCKU01000032">
    <property type="protein sequence ID" value="RWS17816.1"/>
    <property type="molecule type" value="Genomic_DNA"/>
</dbReference>
<gene>
    <name evidence="5" type="ORF">B4U79_18929</name>
</gene>
<dbReference type="OrthoDB" id="10666698at2759"/>
<keyword evidence="3" id="KW-0472">Membrane</keyword>
<feature type="chain" id="PRO_5018720122" evidence="4">
    <location>
        <begin position="25"/>
        <end position="673"/>
    </location>
</feature>
<dbReference type="AlphaFoldDB" id="A0A3S3PWS3"/>
<dbReference type="Gene3D" id="2.110.10.10">
    <property type="entry name" value="Hemopexin-like domain"/>
    <property type="match status" value="1"/>
</dbReference>
<feature type="repeat" description="Hemopexin" evidence="1">
    <location>
        <begin position="371"/>
        <end position="422"/>
    </location>
</feature>
<accession>A0A3S3PWS3</accession>
<evidence type="ECO:0000256" key="3">
    <source>
        <dbReference type="SAM" id="Phobius"/>
    </source>
</evidence>
<dbReference type="SUPFAM" id="SSF50923">
    <property type="entry name" value="Hemopexin-like domain"/>
    <property type="match status" value="1"/>
</dbReference>
<protein>
    <submittedName>
        <fullName evidence="5">Uncharacterized protein</fullName>
    </submittedName>
</protein>
<name>A0A3S3PWS3_9ACAR</name>